<feature type="region of interest" description="Disordered" evidence="1">
    <location>
        <begin position="28"/>
        <end position="48"/>
    </location>
</feature>
<dbReference type="Proteomes" id="UP000593847">
    <property type="component" value="Chromosome"/>
</dbReference>
<dbReference type="RefSeq" id="WP_014756155.1">
    <property type="nucleotide sequence ID" value="NZ_CP062699.1"/>
</dbReference>
<reference evidence="2" key="1">
    <citation type="submission" date="2020-09" db="EMBL/GenBank/DDBJ databases">
        <title>Complete genome sequence of Pseudomonas taiwanensis CC, a plant growth-promoting and biotite-weathering strain.</title>
        <authorList>
            <person name="Cheng C."/>
        </authorList>
    </citation>
    <scope>NUCLEOTIDE SEQUENCE [LARGE SCALE GENOMIC DNA]</scope>
    <source>
        <strain evidence="2">WRS8</strain>
    </source>
</reference>
<evidence type="ECO:0000256" key="1">
    <source>
        <dbReference type="SAM" id="MobiDB-lite"/>
    </source>
</evidence>
<evidence type="ECO:0000313" key="2">
    <source>
        <dbReference type="EMBL" id="QOJ90717.1"/>
    </source>
</evidence>
<keyword evidence="3" id="KW-1185">Reference proteome</keyword>
<name>A0A7L9GEJ5_9PSED</name>
<protein>
    <submittedName>
        <fullName evidence="2">Uncharacterized protein</fullName>
    </submittedName>
</protein>
<evidence type="ECO:0000313" key="3">
    <source>
        <dbReference type="Proteomes" id="UP000593847"/>
    </source>
</evidence>
<organism evidence="2 3">
    <name type="scientific">Pseudomonas taiwanensis</name>
    <dbReference type="NCBI Taxonomy" id="470150"/>
    <lineage>
        <taxon>Bacteria</taxon>
        <taxon>Pseudomonadati</taxon>
        <taxon>Pseudomonadota</taxon>
        <taxon>Gammaproteobacteria</taxon>
        <taxon>Pseudomonadales</taxon>
        <taxon>Pseudomonadaceae</taxon>
        <taxon>Pseudomonas</taxon>
    </lineage>
</organism>
<dbReference type="EMBL" id="CP062699">
    <property type="protein sequence ID" value="QOJ90717.1"/>
    <property type="molecule type" value="Genomic_DNA"/>
</dbReference>
<dbReference type="AlphaFoldDB" id="A0A7L9GEJ5"/>
<accession>A0A7L9GEJ5</accession>
<dbReference type="KEGG" id="ptai:ICN73_23045"/>
<proteinExistence type="predicted"/>
<feature type="compositionally biased region" description="Acidic residues" evidence="1">
    <location>
        <begin position="29"/>
        <end position="48"/>
    </location>
</feature>
<sequence>MKKWRVYLHGKKLGTVFADTESEAKIAAEDEFGLTDDEGDSLDVDEDN</sequence>
<gene>
    <name evidence="2" type="ORF">ICN73_23045</name>
</gene>